<dbReference type="InterPro" id="IPR009038">
    <property type="entry name" value="GOLD_dom"/>
</dbReference>
<accession>A0A8K0NXR8</accession>
<protein>
    <recommendedName>
        <fullName evidence="5">SEC14-like protein 2</fullName>
    </recommendedName>
</protein>
<dbReference type="PRINTS" id="PR00180">
    <property type="entry name" value="CRETINALDHBP"/>
</dbReference>
<keyword evidence="4" id="KW-1185">Reference proteome</keyword>
<dbReference type="InterPro" id="IPR036273">
    <property type="entry name" value="CRAL/TRIO_N_dom_sf"/>
</dbReference>
<evidence type="ECO:0000313" key="4">
    <source>
        <dbReference type="Proteomes" id="UP000792457"/>
    </source>
</evidence>
<dbReference type="Pfam" id="PF00650">
    <property type="entry name" value="CRAL_TRIO"/>
    <property type="match status" value="1"/>
</dbReference>
<feature type="domain" description="CRAL-TRIO" evidence="1">
    <location>
        <begin position="57"/>
        <end position="234"/>
    </location>
</feature>
<dbReference type="SUPFAM" id="SSF46938">
    <property type="entry name" value="CRAL/TRIO N-terminal domain"/>
    <property type="match status" value="1"/>
</dbReference>
<name>A0A8K0NXR8_LADFU</name>
<dbReference type="OrthoDB" id="1434354at2759"/>
<proteinExistence type="predicted"/>
<dbReference type="SUPFAM" id="SSF52087">
    <property type="entry name" value="CRAL/TRIO domain"/>
    <property type="match status" value="1"/>
</dbReference>
<dbReference type="PANTHER" id="PTHR23324:SF83">
    <property type="entry name" value="SEC14-LIKE PROTEIN 2"/>
    <property type="match status" value="1"/>
</dbReference>
<dbReference type="PANTHER" id="PTHR23324">
    <property type="entry name" value="SEC14 RELATED PROTEIN"/>
    <property type="match status" value="1"/>
</dbReference>
<comment type="caution">
    <text evidence="3">The sequence shown here is derived from an EMBL/GenBank/DDBJ whole genome shotgun (WGS) entry which is preliminary data.</text>
</comment>
<dbReference type="Gene3D" id="2.60.120.680">
    <property type="entry name" value="GOLD domain"/>
    <property type="match status" value="1"/>
</dbReference>
<evidence type="ECO:0000259" key="1">
    <source>
        <dbReference type="PROSITE" id="PS50191"/>
    </source>
</evidence>
<organism evidence="3 4">
    <name type="scientific">Ladona fulva</name>
    <name type="common">Scarce chaser dragonfly</name>
    <name type="synonym">Libellula fulva</name>
    <dbReference type="NCBI Taxonomy" id="123851"/>
    <lineage>
        <taxon>Eukaryota</taxon>
        <taxon>Metazoa</taxon>
        <taxon>Ecdysozoa</taxon>
        <taxon>Arthropoda</taxon>
        <taxon>Hexapoda</taxon>
        <taxon>Insecta</taxon>
        <taxon>Pterygota</taxon>
        <taxon>Palaeoptera</taxon>
        <taxon>Odonata</taxon>
        <taxon>Epiprocta</taxon>
        <taxon>Anisoptera</taxon>
        <taxon>Libelluloidea</taxon>
        <taxon>Libellulidae</taxon>
        <taxon>Ladona</taxon>
    </lineage>
</organism>
<dbReference type="CDD" id="cd00170">
    <property type="entry name" value="SEC14"/>
    <property type="match status" value="1"/>
</dbReference>
<reference evidence="3" key="1">
    <citation type="submission" date="2013-04" db="EMBL/GenBank/DDBJ databases">
        <authorList>
            <person name="Qu J."/>
            <person name="Murali S.C."/>
            <person name="Bandaranaike D."/>
            <person name="Bellair M."/>
            <person name="Blankenburg K."/>
            <person name="Chao H."/>
            <person name="Dinh H."/>
            <person name="Doddapaneni H."/>
            <person name="Downs B."/>
            <person name="Dugan-Rocha S."/>
            <person name="Elkadiri S."/>
            <person name="Gnanaolivu R.D."/>
            <person name="Hernandez B."/>
            <person name="Javaid M."/>
            <person name="Jayaseelan J.C."/>
            <person name="Lee S."/>
            <person name="Li M."/>
            <person name="Ming W."/>
            <person name="Munidasa M."/>
            <person name="Muniz J."/>
            <person name="Nguyen L."/>
            <person name="Ongeri F."/>
            <person name="Osuji N."/>
            <person name="Pu L.-L."/>
            <person name="Puazo M."/>
            <person name="Qu C."/>
            <person name="Quiroz J."/>
            <person name="Raj R."/>
            <person name="Weissenberger G."/>
            <person name="Xin Y."/>
            <person name="Zou X."/>
            <person name="Han Y."/>
            <person name="Richards S."/>
            <person name="Worley K."/>
            <person name="Muzny D."/>
            <person name="Gibbs R."/>
        </authorList>
    </citation>
    <scope>NUCLEOTIDE SEQUENCE</scope>
    <source>
        <strain evidence="3">Sampled in the wild</strain>
    </source>
</reference>
<dbReference type="EMBL" id="KZ308239">
    <property type="protein sequence ID" value="KAG8225483.1"/>
    <property type="molecule type" value="Genomic_DNA"/>
</dbReference>
<evidence type="ECO:0008006" key="5">
    <source>
        <dbReference type="Google" id="ProtNLM"/>
    </source>
</evidence>
<gene>
    <name evidence="3" type="ORF">J437_LFUL009476</name>
</gene>
<dbReference type="Proteomes" id="UP000792457">
    <property type="component" value="Unassembled WGS sequence"/>
</dbReference>
<dbReference type="InterPro" id="IPR001251">
    <property type="entry name" value="CRAL-TRIO_dom"/>
</dbReference>
<dbReference type="InterPro" id="IPR011074">
    <property type="entry name" value="CRAL/TRIO_N_dom"/>
</dbReference>
<dbReference type="GO" id="GO:0005737">
    <property type="term" value="C:cytoplasm"/>
    <property type="evidence" value="ECO:0007669"/>
    <property type="project" value="TreeGrafter"/>
</dbReference>
<evidence type="ECO:0000313" key="3">
    <source>
        <dbReference type="EMBL" id="KAG8225483.1"/>
    </source>
</evidence>
<dbReference type="PROSITE" id="PS50191">
    <property type="entry name" value="CRAL_TRIO"/>
    <property type="match status" value="1"/>
</dbReference>
<dbReference type="InterPro" id="IPR036865">
    <property type="entry name" value="CRAL-TRIO_dom_sf"/>
</dbReference>
<dbReference type="InterPro" id="IPR036598">
    <property type="entry name" value="GOLD_dom_sf"/>
</dbReference>
<dbReference type="AlphaFoldDB" id="A0A8K0NXR8"/>
<evidence type="ECO:0000259" key="2">
    <source>
        <dbReference type="PROSITE" id="PS50866"/>
    </source>
</evidence>
<dbReference type="Pfam" id="PF13897">
    <property type="entry name" value="GOLD_2"/>
    <property type="match status" value="1"/>
</dbReference>
<dbReference type="Gene3D" id="3.40.525.10">
    <property type="entry name" value="CRAL-TRIO lipid binding domain"/>
    <property type="match status" value="1"/>
</dbReference>
<dbReference type="SMART" id="SM01100">
    <property type="entry name" value="CRAL_TRIO_N"/>
    <property type="match status" value="1"/>
</dbReference>
<feature type="domain" description="GOLD" evidence="2">
    <location>
        <begin position="262"/>
        <end position="366"/>
    </location>
</feature>
<sequence>MRRGVNDILRPHQDDQYLLRWLRARNYDPEAAEKMLRASMHWRTQWGVDDILTKWEPPEVLEKYFPSGISGFDKDGAPVIVVPFAGLDIWGLLHSVTRSDFIRMTIRTLEYLLKVAYEQKLKRHSNTTEVVGIIDMEGFSLRPYAWRPAGEAIVALIQMYEANYPEILKACYIINAPKVFSLAFSIVKPFLNDYTLRKISIYKSDPIKWKGALLDNICEDQLPVHFGGTLRDPDGDPRCTSKVKQGGRVPKSYYFSLEKNPEDPFFNSSTSVVKKGDKLCLKFLVLQEGSLLQWEFSSEGHDIKFGIIRKDEEGYETTAVPIHRVNCHLAAESGSVSCSGPATYTVVFDNTYSYLRSKKLHYSIQLKPPVGQERALECDDLQ</sequence>
<dbReference type="PROSITE" id="PS50866">
    <property type="entry name" value="GOLD"/>
    <property type="match status" value="1"/>
</dbReference>
<dbReference type="SMART" id="SM00516">
    <property type="entry name" value="SEC14"/>
    <property type="match status" value="1"/>
</dbReference>
<dbReference type="SUPFAM" id="SSF101576">
    <property type="entry name" value="Supernatant protein factor (SPF), C-terminal domain"/>
    <property type="match status" value="1"/>
</dbReference>
<reference evidence="3" key="2">
    <citation type="submission" date="2017-10" db="EMBL/GenBank/DDBJ databases">
        <title>Ladona fulva Genome sequencing and assembly.</title>
        <authorList>
            <person name="Murali S."/>
            <person name="Richards S."/>
            <person name="Bandaranaike D."/>
            <person name="Bellair M."/>
            <person name="Blankenburg K."/>
            <person name="Chao H."/>
            <person name="Dinh H."/>
            <person name="Doddapaneni H."/>
            <person name="Dugan-Rocha S."/>
            <person name="Elkadiri S."/>
            <person name="Gnanaolivu R."/>
            <person name="Hernandez B."/>
            <person name="Skinner E."/>
            <person name="Javaid M."/>
            <person name="Lee S."/>
            <person name="Li M."/>
            <person name="Ming W."/>
            <person name="Munidasa M."/>
            <person name="Muniz J."/>
            <person name="Nguyen L."/>
            <person name="Hughes D."/>
            <person name="Osuji N."/>
            <person name="Pu L.-L."/>
            <person name="Puazo M."/>
            <person name="Qu C."/>
            <person name="Quiroz J."/>
            <person name="Raj R."/>
            <person name="Weissenberger G."/>
            <person name="Xin Y."/>
            <person name="Zou X."/>
            <person name="Han Y."/>
            <person name="Worley K."/>
            <person name="Muzny D."/>
            <person name="Gibbs R."/>
        </authorList>
    </citation>
    <scope>NUCLEOTIDE SEQUENCE</scope>
    <source>
        <strain evidence="3">Sampled in the wild</strain>
    </source>
</reference>
<dbReference type="InterPro" id="IPR051064">
    <property type="entry name" value="SEC14/CRAL-TRIO_domain"/>
</dbReference>